<organism evidence="2 3">
    <name type="scientific">Sphagnurus paluster</name>
    <dbReference type="NCBI Taxonomy" id="117069"/>
    <lineage>
        <taxon>Eukaryota</taxon>
        <taxon>Fungi</taxon>
        <taxon>Dikarya</taxon>
        <taxon>Basidiomycota</taxon>
        <taxon>Agaricomycotina</taxon>
        <taxon>Agaricomycetes</taxon>
        <taxon>Agaricomycetidae</taxon>
        <taxon>Agaricales</taxon>
        <taxon>Tricholomatineae</taxon>
        <taxon>Lyophyllaceae</taxon>
        <taxon>Sphagnurus</taxon>
    </lineage>
</organism>
<feature type="non-terminal residue" evidence="2">
    <location>
        <position position="318"/>
    </location>
</feature>
<evidence type="ECO:0000256" key="1">
    <source>
        <dbReference type="SAM" id="MobiDB-lite"/>
    </source>
</evidence>
<accession>A0A9P7FRS1</accession>
<reference evidence="2" key="1">
    <citation type="submission" date="2021-02" db="EMBL/GenBank/DDBJ databases">
        <authorList>
            <person name="Nieuwenhuis M."/>
            <person name="Van De Peppel L.J.J."/>
        </authorList>
    </citation>
    <scope>NUCLEOTIDE SEQUENCE</scope>
    <source>
        <strain evidence="2">D49</strain>
    </source>
</reference>
<feature type="region of interest" description="Disordered" evidence="1">
    <location>
        <begin position="245"/>
        <end position="318"/>
    </location>
</feature>
<protein>
    <submittedName>
        <fullName evidence="2">Uncharacterized protein</fullName>
    </submittedName>
</protein>
<dbReference type="Proteomes" id="UP000717328">
    <property type="component" value="Unassembled WGS sequence"/>
</dbReference>
<feature type="region of interest" description="Disordered" evidence="1">
    <location>
        <begin position="1"/>
        <end position="21"/>
    </location>
</feature>
<dbReference type="AlphaFoldDB" id="A0A9P7FRS1"/>
<comment type="caution">
    <text evidence="2">The sequence shown here is derived from an EMBL/GenBank/DDBJ whole genome shotgun (WGS) entry which is preliminary data.</text>
</comment>
<gene>
    <name evidence="2" type="ORF">H0H81_002979</name>
</gene>
<reference evidence="2" key="2">
    <citation type="submission" date="2021-10" db="EMBL/GenBank/DDBJ databases">
        <title>Phylogenomics reveals ancestral predisposition of the termite-cultivated fungus Termitomyces towards a domesticated lifestyle.</title>
        <authorList>
            <person name="Auxier B."/>
            <person name="Grum-Grzhimaylo A."/>
            <person name="Cardenas M.E."/>
            <person name="Lodge J.D."/>
            <person name="Laessoe T."/>
            <person name="Pedersen O."/>
            <person name="Smith M.E."/>
            <person name="Kuyper T.W."/>
            <person name="Franco-Molano E.A."/>
            <person name="Baroni T.J."/>
            <person name="Aanen D.K."/>
        </authorList>
    </citation>
    <scope>NUCLEOTIDE SEQUENCE</scope>
    <source>
        <strain evidence="2">D49</strain>
    </source>
</reference>
<sequence>MASRRFTCPSNAEVHPGLPVAPKHCHTSAQVQAEKVTKATAKEDAEHDKATSIANIAQPSDVLTIPHAKRPVALSIEDGLHEPMLDTVGRESLEPVEGEERVSDGNGDMDIDIDKPGPTELMGIIPNWATAAPKEPIFQSSQEIHTTTVQLNPALGDAPAFSFGGIPSGDEEDKVERAAAKKIEVIQLPPSTSKILQAYQKKAREHPNHTDLPHETLENFKKLVIPIACDMDPHFCALQHIQLTKKPKPQPDQTQTDQQGLELTTPMQSKRPKRSRMELQLLDAAEAAHKKADHAMTQATEGADEPGLALDTKHSRSR</sequence>
<dbReference type="EMBL" id="JABCKI010006567">
    <property type="protein sequence ID" value="KAG5634195.1"/>
    <property type="molecule type" value="Genomic_DNA"/>
</dbReference>
<proteinExistence type="predicted"/>
<keyword evidence="3" id="KW-1185">Reference proteome</keyword>
<name>A0A9P7FRS1_9AGAR</name>
<evidence type="ECO:0000313" key="2">
    <source>
        <dbReference type="EMBL" id="KAG5634195.1"/>
    </source>
</evidence>
<evidence type="ECO:0000313" key="3">
    <source>
        <dbReference type="Proteomes" id="UP000717328"/>
    </source>
</evidence>